<dbReference type="SMART" id="SM00345">
    <property type="entry name" value="HTH_GNTR"/>
    <property type="match status" value="1"/>
</dbReference>
<dbReference type="InterPro" id="IPR008920">
    <property type="entry name" value="TF_FadR/GntR_C"/>
</dbReference>
<evidence type="ECO:0000256" key="4">
    <source>
        <dbReference type="SAM" id="MobiDB-lite"/>
    </source>
</evidence>
<dbReference type="InterPro" id="IPR000524">
    <property type="entry name" value="Tscrpt_reg_HTH_GntR"/>
</dbReference>
<feature type="domain" description="HTH gntR-type" evidence="5">
    <location>
        <begin position="25"/>
        <end position="92"/>
    </location>
</feature>
<dbReference type="InterPro" id="IPR036390">
    <property type="entry name" value="WH_DNA-bd_sf"/>
</dbReference>
<dbReference type="PRINTS" id="PR00035">
    <property type="entry name" value="HTHGNTR"/>
</dbReference>
<dbReference type="Pfam" id="PF07729">
    <property type="entry name" value="FCD"/>
    <property type="match status" value="1"/>
</dbReference>
<gene>
    <name evidence="6" type="ORF">WIS52_00880</name>
</gene>
<evidence type="ECO:0000256" key="1">
    <source>
        <dbReference type="ARBA" id="ARBA00023015"/>
    </source>
</evidence>
<dbReference type="EMBL" id="JBEDNQ010000001">
    <property type="protein sequence ID" value="MEQ3549008.1"/>
    <property type="molecule type" value="Genomic_DNA"/>
</dbReference>
<proteinExistence type="predicted"/>
<name>A0ABV1K3I1_9PSEU</name>
<evidence type="ECO:0000259" key="5">
    <source>
        <dbReference type="PROSITE" id="PS50949"/>
    </source>
</evidence>
<reference evidence="6 7" key="1">
    <citation type="submission" date="2024-03" db="EMBL/GenBank/DDBJ databases">
        <title>Draft genome sequence of Pseudonocardia nematodicida JCM 31783.</title>
        <authorList>
            <person name="Butdee W."/>
            <person name="Duangmal K."/>
        </authorList>
    </citation>
    <scope>NUCLEOTIDE SEQUENCE [LARGE SCALE GENOMIC DNA]</scope>
    <source>
        <strain evidence="6 7">JCM 31783</strain>
    </source>
</reference>
<keyword evidence="3" id="KW-0804">Transcription</keyword>
<dbReference type="PROSITE" id="PS50949">
    <property type="entry name" value="HTH_GNTR"/>
    <property type="match status" value="1"/>
</dbReference>
<dbReference type="SUPFAM" id="SSF48008">
    <property type="entry name" value="GntR ligand-binding domain-like"/>
    <property type="match status" value="1"/>
</dbReference>
<dbReference type="Pfam" id="PF00392">
    <property type="entry name" value="GntR"/>
    <property type="match status" value="1"/>
</dbReference>
<organism evidence="6 7">
    <name type="scientific">Pseudonocardia nematodicida</name>
    <dbReference type="NCBI Taxonomy" id="1206997"/>
    <lineage>
        <taxon>Bacteria</taxon>
        <taxon>Bacillati</taxon>
        <taxon>Actinomycetota</taxon>
        <taxon>Actinomycetes</taxon>
        <taxon>Pseudonocardiales</taxon>
        <taxon>Pseudonocardiaceae</taxon>
        <taxon>Pseudonocardia</taxon>
    </lineage>
</organism>
<dbReference type="RefSeq" id="WP_349296100.1">
    <property type="nucleotide sequence ID" value="NZ_JBEDNQ010000001.1"/>
</dbReference>
<dbReference type="SMART" id="SM00895">
    <property type="entry name" value="FCD"/>
    <property type="match status" value="1"/>
</dbReference>
<keyword evidence="7" id="KW-1185">Reference proteome</keyword>
<evidence type="ECO:0000313" key="7">
    <source>
        <dbReference type="Proteomes" id="UP001494902"/>
    </source>
</evidence>
<feature type="compositionally biased region" description="Low complexity" evidence="4">
    <location>
        <begin position="8"/>
        <end position="17"/>
    </location>
</feature>
<protein>
    <submittedName>
        <fullName evidence="6">GntR family transcriptional regulator</fullName>
    </submittedName>
</protein>
<keyword evidence="1" id="KW-0805">Transcription regulation</keyword>
<dbReference type="Proteomes" id="UP001494902">
    <property type="component" value="Unassembled WGS sequence"/>
</dbReference>
<dbReference type="PANTHER" id="PTHR43537">
    <property type="entry name" value="TRANSCRIPTIONAL REGULATOR, GNTR FAMILY"/>
    <property type="match status" value="1"/>
</dbReference>
<dbReference type="PANTHER" id="PTHR43537:SF24">
    <property type="entry name" value="GLUCONATE OPERON TRANSCRIPTIONAL REPRESSOR"/>
    <property type="match status" value="1"/>
</dbReference>
<dbReference type="Gene3D" id="1.20.120.530">
    <property type="entry name" value="GntR ligand-binding domain-like"/>
    <property type="match status" value="1"/>
</dbReference>
<evidence type="ECO:0000256" key="2">
    <source>
        <dbReference type="ARBA" id="ARBA00023125"/>
    </source>
</evidence>
<dbReference type="InterPro" id="IPR011711">
    <property type="entry name" value="GntR_C"/>
</dbReference>
<sequence>MSRRTPETNTTAAAPGDAGPPGSGSTLVDDLAARIRDMIMGGEIPIGGQLRQAELATTFGVSRTPIREAIRQLQNGGLIAVHPHRGAVVRVPAPWEVREAYEVRAELEALAARRAVARITREQLDALEHDNREMYEQSAAQGEGRTPVHRAANDAFHTLIAGVSGNARLTRSIEEINGAFPRNVSSQLIVDDSRHRDENFAEHERIVAALRTGDADAAAAEMRSHVIAAGDALARWYEQRSSTVFVG</sequence>
<dbReference type="Gene3D" id="1.10.10.10">
    <property type="entry name" value="Winged helix-like DNA-binding domain superfamily/Winged helix DNA-binding domain"/>
    <property type="match status" value="1"/>
</dbReference>
<dbReference type="SUPFAM" id="SSF46785">
    <property type="entry name" value="Winged helix' DNA-binding domain"/>
    <property type="match status" value="1"/>
</dbReference>
<accession>A0ABV1K3I1</accession>
<keyword evidence="2" id="KW-0238">DNA-binding</keyword>
<dbReference type="InterPro" id="IPR036388">
    <property type="entry name" value="WH-like_DNA-bd_sf"/>
</dbReference>
<dbReference type="CDD" id="cd07377">
    <property type="entry name" value="WHTH_GntR"/>
    <property type="match status" value="1"/>
</dbReference>
<comment type="caution">
    <text evidence="6">The sequence shown here is derived from an EMBL/GenBank/DDBJ whole genome shotgun (WGS) entry which is preliminary data.</text>
</comment>
<feature type="region of interest" description="Disordered" evidence="4">
    <location>
        <begin position="1"/>
        <end position="25"/>
    </location>
</feature>
<evidence type="ECO:0000256" key="3">
    <source>
        <dbReference type="ARBA" id="ARBA00023163"/>
    </source>
</evidence>
<evidence type="ECO:0000313" key="6">
    <source>
        <dbReference type="EMBL" id="MEQ3549008.1"/>
    </source>
</evidence>